<keyword evidence="7" id="KW-1185">Reference proteome</keyword>
<name>A0A917S9V0_9ACTN</name>
<dbReference type="SUPFAM" id="SSF53850">
    <property type="entry name" value="Periplasmic binding protein-like II"/>
    <property type="match status" value="1"/>
</dbReference>
<dbReference type="Pfam" id="PF00496">
    <property type="entry name" value="SBP_bac_5"/>
    <property type="match status" value="1"/>
</dbReference>
<evidence type="ECO:0000259" key="5">
    <source>
        <dbReference type="Pfam" id="PF00496"/>
    </source>
</evidence>
<feature type="signal peptide" evidence="4">
    <location>
        <begin position="1"/>
        <end position="36"/>
    </location>
</feature>
<dbReference type="RefSeq" id="WP_188895474.1">
    <property type="nucleotide sequence ID" value="NZ_BMMZ01000005.1"/>
</dbReference>
<reference evidence="6" key="1">
    <citation type="journal article" date="2014" name="Int. J. Syst. Evol. Microbiol.">
        <title>Complete genome sequence of Corynebacterium casei LMG S-19264T (=DSM 44701T), isolated from a smear-ripened cheese.</title>
        <authorList>
            <consortium name="US DOE Joint Genome Institute (JGI-PGF)"/>
            <person name="Walter F."/>
            <person name="Albersmeier A."/>
            <person name="Kalinowski J."/>
            <person name="Ruckert C."/>
        </authorList>
    </citation>
    <scope>NUCLEOTIDE SEQUENCE</scope>
    <source>
        <strain evidence="6">CGMCC 4.7306</strain>
    </source>
</reference>
<dbReference type="Gene3D" id="3.10.105.10">
    <property type="entry name" value="Dipeptide-binding Protein, Domain 3"/>
    <property type="match status" value="1"/>
</dbReference>
<proteinExistence type="inferred from homology"/>
<feature type="chain" id="PRO_5039540965" description="Solute-binding protein family 5 domain-containing protein" evidence="4">
    <location>
        <begin position="37"/>
        <end position="632"/>
    </location>
</feature>
<feature type="domain" description="Solute-binding protein family 5" evidence="5">
    <location>
        <begin position="107"/>
        <end position="513"/>
    </location>
</feature>
<keyword evidence="3 4" id="KW-0732">Signal</keyword>
<dbReference type="InterPro" id="IPR000914">
    <property type="entry name" value="SBP_5_dom"/>
</dbReference>
<evidence type="ECO:0000256" key="3">
    <source>
        <dbReference type="ARBA" id="ARBA00022729"/>
    </source>
</evidence>
<evidence type="ECO:0000313" key="6">
    <source>
        <dbReference type="EMBL" id="GGL63580.1"/>
    </source>
</evidence>
<reference evidence="6" key="2">
    <citation type="submission" date="2020-09" db="EMBL/GenBank/DDBJ databases">
        <authorList>
            <person name="Sun Q."/>
            <person name="Zhou Y."/>
        </authorList>
    </citation>
    <scope>NUCLEOTIDE SEQUENCE</scope>
    <source>
        <strain evidence="6">CGMCC 4.7306</strain>
    </source>
</reference>
<sequence>MNYPRRFDGVISRIARPVRRRLAAILSACLALVVAAACSAGTAGSGPAGSGGGGQASTSGKYLNFFPCCFWGTTWSYNPYNVNGLGIQSDFISLRLADQNFPSMTDYTPQLAQSWTAKNGKLVVNLHQGATWQDNTPVTSKDLYDTAILDGLRGDGFWNDITDVKITDNDTVTFVLKKGEPTTLAENDILANIIVYPYSVYGKFVTDGIAKDVKTYFRTMQTDPAKAAKLPQFTRMSDTFKDLAAMKVNKLIGDGPFQLDNITNQEAKLSKWNGFWGADKIKVAGVEWANGQNEAVYPQLLSGKTDLSSVYMPPPILKQWTKVQDANTAVPPSFGYVLGFNSHKYPLSMTEVRQALAYVIPRQQMTEAAFGTTKNGGGVWKKINTGISPSLEQLNLTQDQLNQLNPYPLDTNKATQLLQSKGFTKKGSQWMMPNGKPFTLTITVNSATSNQVTSDNSAAKALTAFGIKTSVNATSGAQQDADQHNGDFDIGSFSPNSNDPLAMYGAMMGPGQNYSTAGTYAGKRGIGFGPTMNVPGLGKVDITQELNKEASSVPPGDQMKKLTWDWAQLVNQQVPYIWYATKNYQFEYSTKDFTNWPPVDNSGTSALWNLAGYNMTAGFSLALQQGYIVPKS</sequence>
<dbReference type="GO" id="GO:1904680">
    <property type="term" value="F:peptide transmembrane transporter activity"/>
    <property type="evidence" value="ECO:0007669"/>
    <property type="project" value="TreeGrafter"/>
</dbReference>
<dbReference type="Gene3D" id="3.90.76.10">
    <property type="entry name" value="Dipeptide-binding Protein, Domain 1"/>
    <property type="match status" value="1"/>
</dbReference>
<keyword evidence="2" id="KW-0813">Transport</keyword>
<comment type="caution">
    <text evidence="6">The sequence shown here is derived from an EMBL/GenBank/DDBJ whole genome shotgun (WGS) entry which is preliminary data.</text>
</comment>
<dbReference type="GO" id="GO:0015833">
    <property type="term" value="P:peptide transport"/>
    <property type="evidence" value="ECO:0007669"/>
    <property type="project" value="TreeGrafter"/>
</dbReference>
<evidence type="ECO:0000256" key="1">
    <source>
        <dbReference type="ARBA" id="ARBA00005695"/>
    </source>
</evidence>
<dbReference type="InterPro" id="IPR039424">
    <property type="entry name" value="SBP_5"/>
</dbReference>
<dbReference type="Gene3D" id="3.40.190.10">
    <property type="entry name" value="Periplasmic binding protein-like II"/>
    <property type="match status" value="1"/>
</dbReference>
<gene>
    <name evidence="6" type="ORF">GCM10011575_22470</name>
</gene>
<organism evidence="6 7">
    <name type="scientific">Microlunatus endophyticus</name>
    <dbReference type="NCBI Taxonomy" id="1716077"/>
    <lineage>
        <taxon>Bacteria</taxon>
        <taxon>Bacillati</taxon>
        <taxon>Actinomycetota</taxon>
        <taxon>Actinomycetes</taxon>
        <taxon>Propionibacteriales</taxon>
        <taxon>Propionibacteriaceae</taxon>
        <taxon>Microlunatus</taxon>
    </lineage>
</organism>
<comment type="similarity">
    <text evidence="1">Belongs to the bacterial solute-binding protein 5 family.</text>
</comment>
<dbReference type="AlphaFoldDB" id="A0A917S9V0"/>
<dbReference type="EMBL" id="BMMZ01000005">
    <property type="protein sequence ID" value="GGL63580.1"/>
    <property type="molecule type" value="Genomic_DNA"/>
</dbReference>
<dbReference type="PANTHER" id="PTHR30290">
    <property type="entry name" value="PERIPLASMIC BINDING COMPONENT OF ABC TRANSPORTER"/>
    <property type="match status" value="1"/>
</dbReference>
<evidence type="ECO:0000256" key="4">
    <source>
        <dbReference type="SAM" id="SignalP"/>
    </source>
</evidence>
<evidence type="ECO:0000313" key="7">
    <source>
        <dbReference type="Proteomes" id="UP000613840"/>
    </source>
</evidence>
<dbReference type="PANTHER" id="PTHR30290:SF9">
    <property type="entry name" value="OLIGOPEPTIDE-BINDING PROTEIN APPA"/>
    <property type="match status" value="1"/>
</dbReference>
<protein>
    <recommendedName>
        <fullName evidence="5">Solute-binding protein family 5 domain-containing protein</fullName>
    </recommendedName>
</protein>
<evidence type="ECO:0000256" key="2">
    <source>
        <dbReference type="ARBA" id="ARBA00022448"/>
    </source>
</evidence>
<dbReference type="Proteomes" id="UP000613840">
    <property type="component" value="Unassembled WGS sequence"/>
</dbReference>
<accession>A0A917S9V0</accession>